<proteinExistence type="predicted"/>
<gene>
    <name evidence="1" type="ORF">P7D85_14660</name>
</gene>
<accession>A0ABU3F1M7</accession>
<protein>
    <submittedName>
        <fullName evidence="1">Uncharacterized protein</fullName>
    </submittedName>
</protein>
<dbReference type="EMBL" id="JARPYI010000009">
    <property type="protein sequence ID" value="MDT2601025.1"/>
    <property type="molecule type" value="Genomic_DNA"/>
</dbReference>
<dbReference type="RefSeq" id="WP_221676820.1">
    <property type="nucleotide sequence ID" value="NZ_JARPYH010000005.1"/>
</dbReference>
<evidence type="ECO:0000313" key="2">
    <source>
        <dbReference type="Proteomes" id="UP001252875"/>
    </source>
</evidence>
<sequence>MIIDTKDFALAVVSSSNPNLTIQEKFELYEEARSYAVEQNEIIKKQQSKDQPSVQEKIDHFKQLGL</sequence>
<name>A0ABU3F1M7_9ENTE</name>
<reference evidence="1 2" key="1">
    <citation type="submission" date="2023-03" db="EMBL/GenBank/DDBJ databases">
        <authorList>
            <person name="Shen W."/>
            <person name="Cai J."/>
        </authorList>
    </citation>
    <scope>NUCLEOTIDE SEQUENCE [LARGE SCALE GENOMIC DNA]</scope>
    <source>
        <strain evidence="1 2">D6-4</strain>
    </source>
</reference>
<keyword evidence="2" id="KW-1185">Reference proteome</keyword>
<evidence type="ECO:0000313" key="1">
    <source>
        <dbReference type="EMBL" id="MDT2601025.1"/>
    </source>
</evidence>
<dbReference type="Proteomes" id="UP001252875">
    <property type="component" value="Unassembled WGS sequence"/>
</dbReference>
<organism evidence="1 2">
    <name type="scientific">Enterococcus hulanensis</name>
    <dbReference type="NCBI Taxonomy" id="2559929"/>
    <lineage>
        <taxon>Bacteria</taxon>
        <taxon>Bacillati</taxon>
        <taxon>Bacillota</taxon>
        <taxon>Bacilli</taxon>
        <taxon>Lactobacillales</taxon>
        <taxon>Enterococcaceae</taxon>
        <taxon>Enterococcus</taxon>
    </lineage>
</organism>
<comment type="caution">
    <text evidence="1">The sequence shown here is derived from an EMBL/GenBank/DDBJ whole genome shotgun (WGS) entry which is preliminary data.</text>
</comment>